<reference evidence="2" key="1">
    <citation type="journal article" date="2023" name="Mol. Phylogenet. Evol.">
        <title>Genome-scale phylogeny and comparative genomics of the fungal order Sordariales.</title>
        <authorList>
            <person name="Hensen N."/>
            <person name="Bonometti L."/>
            <person name="Westerberg I."/>
            <person name="Brannstrom I.O."/>
            <person name="Guillou S."/>
            <person name="Cros-Aarteil S."/>
            <person name="Calhoun S."/>
            <person name="Haridas S."/>
            <person name="Kuo A."/>
            <person name="Mondo S."/>
            <person name="Pangilinan J."/>
            <person name="Riley R."/>
            <person name="LaButti K."/>
            <person name="Andreopoulos B."/>
            <person name="Lipzen A."/>
            <person name="Chen C."/>
            <person name="Yan M."/>
            <person name="Daum C."/>
            <person name="Ng V."/>
            <person name="Clum A."/>
            <person name="Steindorff A."/>
            <person name="Ohm R.A."/>
            <person name="Martin F."/>
            <person name="Silar P."/>
            <person name="Natvig D.O."/>
            <person name="Lalanne C."/>
            <person name="Gautier V."/>
            <person name="Ament-Velasquez S.L."/>
            <person name="Kruys A."/>
            <person name="Hutchinson M.I."/>
            <person name="Powell A.J."/>
            <person name="Barry K."/>
            <person name="Miller A.N."/>
            <person name="Grigoriev I.V."/>
            <person name="Debuchy R."/>
            <person name="Gladieux P."/>
            <person name="Hiltunen Thoren M."/>
            <person name="Johannesson H."/>
        </authorList>
    </citation>
    <scope>NUCLEOTIDE SEQUENCE</scope>
    <source>
        <strain evidence="2">CBS 333.67</strain>
    </source>
</reference>
<comment type="caution">
    <text evidence="2">The sequence shown here is derived from an EMBL/GenBank/DDBJ whole genome shotgun (WGS) entry which is preliminary data.</text>
</comment>
<organism evidence="2 3">
    <name type="scientific">Chaetomium strumarium</name>
    <dbReference type="NCBI Taxonomy" id="1170767"/>
    <lineage>
        <taxon>Eukaryota</taxon>
        <taxon>Fungi</taxon>
        <taxon>Dikarya</taxon>
        <taxon>Ascomycota</taxon>
        <taxon>Pezizomycotina</taxon>
        <taxon>Sordariomycetes</taxon>
        <taxon>Sordariomycetidae</taxon>
        <taxon>Sordariales</taxon>
        <taxon>Chaetomiaceae</taxon>
        <taxon>Chaetomium</taxon>
    </lineage>
</organism>
<feature type="compositionally biased region" description="Acidic residues" evidence="1">
    <location>
        <begin position="177"/>
        <end position="190"/>
    </location>
</feature>
<evidence type="ECO:0000313" key="3">
    <source>
        <dbReference type="Proteomes" id="UP001273166"/>
    </source>
</evidence>
<sequence length="190" mass="20873">MSSQEVSAIESTSELSLLGVIRYGLAKAFEEAGEIDDAGMRHLLETIAVGAIERGLDLAATPAVAGSRLLPADETCKELLDEQLAAIKNQAPPQSQPHTGNDDVQEAKRTSWAAARWTPEQDAALKEYYGKPGWTYRRITREVPDLSHRTPHALEHRMSILQKQQREAAARQTVEAEAQEDRDADGEASE</sequence>
<evidence type="ECO:0008006" key="4">
    <source>
        <dbReference type="Google" id="ProtNLM"/>
    </source>
</evidence>
<dbReference type="EMBL" id="JAUDZG010000007">
    <property type="protein sequence ID" value="KAK3302728.1"/>
    <property type="molecule type" value="Genomic_DNA"/>
</dbReference>
<gene>
    <name evidence="2" type="ORF">B0T15DRAFT_497182</name>
</gene>
<proteinExistence type="predicted"/>
<reference evidence="2" key="2">
    <citation type="submission" date="2023-06" db="EMBL/GenBank/DDBJ databases">
        <authorList>
            <consortium name="Lawrence Berkeley National Laboratory"/>
            <person name="Mondo S.J."/>
            <person name="Hensen N."/>
            <person name="Bonometti L."/>
            <person name="Westerberg I."/>
            <person name="Brannstrom I.O."/>
            <person name="Guillou S."/>
            <person name="Cros-Aarteil S."/>
            <person name="Calhoun S."/>
            <person name="Haridas S."/>
            <person name="Kuo A."/>
            <person name="Pangilinan J."/>
            <person name="Riley R."/>
            <person name="Labutti K."/>
            <person name="Andreopoulos B."/>
            <person name="Lipzen A."/>
            <person name="Chen C."/>
            <person name="Yanf M."/>
            <person name="Daum C."/>
            <person name="Ng V."/>
            <person name="Clum A."/>
            <person name="Steindorff A."/>
            <person name="Ohm R."/>
            <person name="Martin F."/>
            <person name="Silar P."/>
            <person name="Natvig D."/>
            <person name="Lalanne C."/>
            <person name="Gautier V."/>
            <person name="Ament-Velasquez S.L."/>
            <person name="Kruys A."/>
            <person name="Hutchinson M.I."/>
            <person name="Powell A.J."/>
            <person name="Barry K."/>
            <person name="Miller A.N."/>
            <person name="Grigoriev I.V."/>
            <person name="Debuchy R."/>
            <person name="Gladieux P."/>
            <person name="Thoren M.H."/>
            <person name="Johannesson H."/>
        </authorList>
    </citation>
    <scope>NUCLEOTIDE SEQUENCE</scope>
    <source>
        <strain evidence="2">CBS 333.67</strain>
    </source>
</reference>
<evidence type="ECO:0000313" key="2">
    <source>
        <dbReference type="EMBL" id="KAK3302728.1"/>
    </source>
</evidence>
<dbReference type="AlphaFoldDB" id="A0AAJ0GMK1"/>
<dbReference type="Proteomes" id="UP001273166">
    <property type="component" value="Unassembled WGS sequence"/>
</dbReference>
<dbReference type="RefSeq" id="XP_062718508.1">
    <property type="nucleotide sequence ID" value="XM_062867248.1"/>
</dbReference>
<accession>A0AAJ0GMK1</accession>
<feature type="region of interest" description="Disordered" evidence="1">
    <location>
        <begin position="162"/>
        <end position="190"/>
    </location>
</feature>
<keyword evidence="3" id="KW-1185">Reference proteome</keyword>
<protein>
    <recommendedName>
        <fullName evidence="4">Myb-like domain-containing protein</fullName>
    </recommendedName>
</protein>
<name>A0AAJ0GMK1_9PEZI</name>
<feature type="region of interest" description="Disordered" evidence="1">
    <location>
        <begin position="88"/>
        <end position="109"/>
    </location>
</feature>
<dbReference type="GeneID" id="87886077"/>
<evidence type="ECO:0000256" key="1">
    <source>
        <dbReference type="SAM" id="MobiDB-lite"/>
    </source>
</evidence>